<sequence>MRLRRMIEMMTSALRETQILCRSFACSVSLSLAVLPHASCRLEVGQTQMKFFSQSYSYDDSWPIVTLAFFLRYPNPYASHVLSCDVVSRSITPTGSLLTTRLILKRGAMPRWFPQGIVARAESWVVEETEVDPVARTVKCKTRNLDHVKVMQVEESVVFRSLSDGTTLQHTEAEIRSRFGWGLTKRIENHGLNRFKANVQKSREGVSMIVQLLRQSRLQPMGMGVSVDVPVSFIEPRSISTNAVGTIEHSGDDNHEPASHSEEITLLHAESDRHFHMACQALSSPSISFSDAGFSSPSFIRPTGRSTSLHLFPAPVETIFCPAQAKDYLCSVSAYGSRALFASTGGSYGALAVVYDLVAEQNSVSPRKQFILFSTKNPPTVQRIPWPEVEDDDEEEEEDDETGQPRKVTFATHEMWSCNEHEFNFFVESDVPVTKILQSRTPGVETWITSDGRAYFVTLNESTSEENGDQEVSQTVLVLYRPHRTASQFGSSESKPAAAKPRWQGVAIHDFETPRWVQKSRRVDPDPEHETDQESISSGAASIVSKGTERAIYDEPRRAVAVAINSKFSLVAVGMSGGGVRFTPFPSDFSSATPPPIPVDVPAQLGPVCSMEWSGDGYVLAVGSQNGWAIFSVGGRCLARSVALEDADKSLDTSKFQDTFMFGVRDLFWAPGNFEMVVCAQPSQQQVHGQLFVIPFAKSASTGQLAPDNTRYAFLQMDDRALVYRGADQPDMSVINPESDVWQHIKIPQSYLATNWPIRYSSLSSDGRLIAIAGRRGLIHYSSTSGRWKMFADEIQEQAFIVKGGMVWFHHVLIAAVEVAKTYQLRLYSRDLELSNQHVLHREIVPSPVVILSLVDNSLLVYTADNTLYHYLIVPTSDTIKLHLCGSITFEGIIAAPGAVRMLSWMIPTAQKQLGDPVEDLAAATVLMVVGGQLILLRPRKVKSLFRTSECSLIVFQSGDQEVKYDMQIFADRIEFCWIHLRGIDTLENSLWAYDGQGIRVWLNALAIEAPQSQDQDNTVKESVNIPLDFYPLSVLMDKGIIIGAEYEVATRSNLPFAIFRHATSSHLFLHHILLFHLHANQVNEAVSLASYYQKLVFFAHALEILLHTVVESDDHENDRAESEAHDVLLRTVVEFLDHFDAALDVVVGCARKTEMTRWKRLFNIVGNPKLLFETCLESQQLKTAASYLLVLHNLEQLDEKHNDVNRLLRTAAAAKDWQLCRELLRFLHSVDDSGRALRDAMEQIDLDGTRDGSGEGTTHGTLSRPHLPLTPTESILKTDDITYTPEGAVSITYQQLLSSPLSLGKSIEKAFGSGPDSLGIVVVRDLPATYLAYAFATLDEATREKYADASSRYSFGWSHGKEIMNGKPDLLKGSYYANPVVDKPDVPEDLRQEYPEYHSHNIWPAADERGVEGFEGAFKQLGRLIFEIGCQLAVACQPFALSQLNDTSMSLPELISTSNTSKARLLHYFPPPEQTAASSGTSDEAVDDWCGWHLDHSLLTGLCSAMYLQETDAEPAIVPSPSPASGLYIRTRGGSLTKVAIPADCLAFQTGEALEVATGGRLRATPHCVRVGPSEVPGAAKISRETFAFFLQPDVNQNLSDSMTFGEFSKKIFDEHYDDVQK</sequence>
<dbReference type="InterPro" id="IPR040096">
    <property type="entry name" value="Ric1"/>
</dbReference>
<reference evidence="5" key="1">
    <citation type="submission" date="2023-11" db="EMBL/GenBank/DDBJ databases">
        <authorList>
            <person name="De Vega J J."/>
            <person name="De Vega J J."/>
        </authorList>
    </citation>
    <scope>NUCLEOTIDE SEQUENCE</scope>
</reference>
<evidence type="ECO:0000313" key="5">
    <source>
        <dbReference type="EMBL" id="CAK5279926.1"/>
    </source>
</evidence>
<dbReference type="GO" id="GO:0005829">
    <property type="term" value="C:cytosol"/>
    <property type="evidence" value="ECO:0007669"/>
    <property type="project" value="TreeGrafter"/>
</dbReference>
<organism evidence="5 6">
    <name type="scientific">Mycena citricolor</name>
    <dbReference type="NCBI Taxonomy" id="2018698"/>
    <lineage>
        <taxon>Eukaryota</taxon>
        <taxon>Fungi</taxon>
        <taxon>Dikarya</taxon>
        <taxon>Basidiomycota</taxon>
        <taxon>Agaricomycotina</taxon>
        <taxon>Agaricomycetes</taxon>
        <taxon>Agaricomycetidae</taxon>
        <taxon>Agaricales</taxon>
        <taxon>Marasmiineae</taxon>
        <taxon>Mycenaceae</taxon>
        <taxon>Mycena</taxon>
    </lineage>
</organism>
<feature type="region of interest" description="Disordered" evidence="3">
    <location>
        <begin position="516"/>
        <end position="541"/>
    </location>
</feature>
<proteinExistence type="predicted"/>
<dbReference type="PANTHER" id="PTHR22746">
    <property type="entry name" value="RAB6A-GEF COMPLEX PARTNER PROTEIN 1"/>
    <property type="match status" value="1"/>
</dbReference>
<accession>A0AAD2Q5Y8</accession>
<dbReference type="GO" id="GO:0034066">
    <property type="term" value="C:Ric1-Rgp1 guanyl-nucleotide exchange factor complex"/>
    <property type="evidence" value="ECO:0007669"/>
    <property type="project" value="InterPro"/>
</dbReference>
<dbReference type="GO" id="GO:0000139">
    <property type="term" value="C:Golgi membrane"/>
    <property type="evidence" value="ECO:0007669"/>
    <property type="project" value="TreeGrafter"/>
</dbReference>
<name>A0AAD2Q5Y8_9AGAR</name>
<evidence type="ECO:0000256" key="1">
    <source>
        <dbReference type="ARBA" id="ARBA00004370"/>
    </source>
</evidence>
<feature type="domain" description="PRELI/MSF1" evidence="4">
    <location>
        <begin position="49"/>
        <end position="218"/>
    </location>
</feature>
<dbReference type="Pfam" id="PF04707">
    <property type="entry name" value="PRELI"/>
    <property type="match status" value="1"/>
</dbReference>
<dbReference type="Pfam" id="PF25440">
    <property type="entry name" value="Beta-prop_RIC1_2nd"/>
    <property type="match status" value="1"/>
</dbReference>
<dbReference type="EMBL" id="CAVNYO010000440">
    <property type="protein sequence ID" value="CAK5279926.1"/>
    <property type="molecule type" value="Genomic_DNA"/>
</dbReference>
<evidence type="ECO:0000256" key="3">
    <source>
        <dbReference type="SAM" id="MobiDB-lite"/>
    </source>
</evidence>
<dbReference type="GO" id="GO:0006886">
    <property type="term" value="P:intracellular protein transport"/>
    <property type="evidence" value="ECO:0007669"/>
    <property type="project" value="InterPro"/>
</dbReference>
<dbReference type="InterPro" id="IPR006797">
    <property type="entry name" value="PRELI/MSF1_dom"/>
</dbReference>
<keyword evidence="2" id="KW-0472">Membrane</keyword>
<dbReference type="SUPFAM" id="SSF51197">
    <property type="entry name" value="Clavaminate synthase-like"/>
    <property type="match status" value="1"/>
</dbReference>
<dbReference type="SUPFAM" id="SSF82171">
    <property type="entry name" value="DPP6 N-terminal domain-like"/>
    <property type="match status" value="1"/>
</dbReference>
<dbReference type="InterPro" id="IPR009771">
    <property type="entry name" value="RIC1_C"/>
</dbReference>
<dbReference type="GO" id="GO:0042147">
    <property type="term" value="P:retrograde transport, endosome to Golgi"/>
    <property type="evidence" value="ECO:0007669"/>
    <property type="project" value="TreeGrafter"/>
</dbReference>
<evidence type="ECO:0000313" key="6">
    <source>
        <dbReference type="Proteomes" id="UP001295794"/>
    </source>
</evidence>
<comment type="caution">
    <text evidence="5">The sequence shown here is derived from an EMBL/GenBank/DDBJ whole genome shotgun (WGS) entry which is preliminary data.</text>
</comment>
<feature type="compositionally biased region" description="Basic and acidic residues" evidence="3">
    <location>
        <begin position="521"/>
        <end position="532"/>
    </location>
</feature>
<dbReference type="PROSITE" id="PS50904">
    <property type="entry name" value="PRELI_MSF1"/>
    <property type="match status" value="1"/>
</dbReference>
<dbReference type="Proteomes" id="UP001295794">
    <property type="component" value="Unassembled WGS sequence"/>
</dbReference>
<feature type="compositionally biased region" description="Acidic residues" evidence="3">
    <location>
        <begin position="388"/>
        <end position="402"/>
    </location>
</feature>
<evidence type="ECO:0000259" key="4">
    <source>
        <dbReference type="PROSITE" id="PS50904"/>
    </source>
</evidence>
<dbReference type="Pfam" id="PF07064">
    <property type="entry name" value="RIC1"/>
    <property type="match status" value="1"/>
</dbReference>
<dbReference type="InterPro" id="IPR027443">
    <property type="entry name" value="IPNS-like_sf"/>
</dbReference>
<gene>
    <name evidence="5" type="ORF">MYCIT1_LOCUS30276</name>
</gene>
<comment type="subcellular location">
    <subcellularLocation>
        <location evidence="1">Membrane</location>
    </subcellularLocation>
</comment>
<keyword evidence="6" id="KW-1185">Reference proteome</keyword>
<evidence type="ECO:0000256" key="2">
    <source>
        <dbReference type="ARBA" id="ARBA00023136"/>
    </source>
</evidence>
<protein>
    <recommendedName>
        <fullName evidence="4">PRELI/MSF1 domain-containing protein</fullName>
    </recommendedName>
</protein>
<dbReference type="PANTHER" id="PTHR22746:SF10">
    <property type="entry name" value="GUANINE NUCLEOTIDE EXCHANGE FACTOR SUBUNIT RIC1"/>
    <property type="match status" value="1"/>
</dbReference>
<feature type="region of interest" description="Disordered" evidence="3">
    <location>
        <begin position="1246"/>
        <end position="1270"/>
    </location>
</feature>
<feature type="region of interest" description="Disordered" evidence="3">
    <location>
        <begin position="382"/>
        <end position="405"/>
    </location>
</feature>
<dbReference type="Gene3D" id="2.60.120.330">
    <property type="entry name" value="B-lactam Antibiotic, Isopenicillin N Synthase, Chain"/>
    <property type="match status" value="1"/>
</dbReference>